<evidence type="ECO:0000313" key="2">
    <source>
        <dbReference type="EMBL" id="KAL0581049.1"/>
    </source>
</evidence>
<accession>A0ABR3FZN8</accession>
<feature type="compositionally biased region" description="Basic and acidic residues" evidence="1">
    <location>
        <begin position="171"/>
        <end position="182"/>
    </location>
</feature>
<comment type="caution">
    <text evidence="2">The sequence shown here is derived from an EMBL/GenBank/DDBJ whole genome shotgun (WGS) entry which is preliminary data.</text>
</comment>
<gene>
    <name evidence="2" type="ORF">V5O48_000942</name>
</gene>
<evidence type="ECO:0000256" key="1">
    <source>
        <dbReference type="SAM" id="MobiDB-lite"/>
    </source>
</evidence>
<evidence type="ECO:0000313" key="3">
    <source>
        <dbReference type="Proteomes" id="UP001465976"/>
    </source>
</evidence>
<name>A0ABR3FZN8_9AGAR</name>
<dbReference type="EMBL" id="JBAHYK010000017">
    <property type="protein sequence ID" value="KAL0581049.1"/>
    <property type="molecule type" value="Genomic_DNA"/>
</dbReference>
<protein>
    <submittedName>
        <fullName evidence="2">Uncharacterized protein</fullName>
    </submittedName>
</protein>
<feature type="compositionally biased region" description="Basic and acidic residues" evidence="1">
    <location>
        <begin position="197"/>
        <end position="206"/>
    </location>
</feature>
<organism evidence="2 3">
    <name type="scientific">Marasmius crinis-equi</name>
    <dbReference type="NCBI Taxonomy" id="585013"/>
    <lineage>
        <taxon>Eukaryota</taxon>
        <taxon>Fungi</taxon>
        <taxon>Dikarya</taxon>
        <taxon>Basidiomycota</taxon>
        <taxon>Agaricomycotina</taxon>
        <taxon>Agaricomycetes</taxon>
        <taxon>Agaricomycetidae</taxon>
        <taxon>Agaricales</taxon>
        <taxon>Marasmiineae</taxon>
        <taxon>Marasmiaceae</taxon>
        <taxon>Marasmius</taxon>
    </lineage>
</organism>
<reference evidence="2 3" key="1">
    <citation type="submission" date="2024-02" db="EMBL/GenBank/DDBJ databases">
        <title>A draft genome for the cacao thread blight pathogen Marasmius crinis-equi.</title>
        <authorList>
            <person name="Cohen S.P."/>
            <person name="Baruah I.K."/>
            <person name="Amoako-Attah I."/>
            <person name="Bukari Y."/>
            <person name="Meinhardt L.W."/>
            <person name="Bailey B.A."/>
        </authorList>
    </citation>
    <scope>NUCLEOTIDE SEQUENCE [LARGE SCALE GENOMIC DNA]</scope>
    <source>
        <strain evidence="2 3">GH-76</strain>
    </source>
</reference>
<feature type="compositionally biased region" description="Basic and acidic residues" evidence="1">
    <location>
        <begin position="214"/>
        <end position="231"/>
    </location>
</feature>
<keyword evidence="3" id="KW-1185">Reference proteome</keyword>
<sequence length="383" mass="41874">MQVAYRPAVVRRLGPSSFKYRSNSTSTSGPSKGGLLKAASWGDIPLPGRGSLPKDRPPAEPFESVRARPGTLSERLKQWSRPETTPQNETSSSESSTQAPSLEIPDASKRLHIPPRQNQGLATKLSDWDRAVNKLSSKPSTKLPAKGIYAGTDWVPGKDVVSADRKHKATARAERPRREQRDNASAPGDRQPSRSRQGREGAERKAFPGRNRPRRDGERASGRRAFARKDAKEFEQEEEVVDQIVITGEEGIFEPQRGQDEEAWLTDYLAMDPEPAAPGNMQAEVDLAPGAEGLFATQTPVSSGLVNATTGAHKATPTRILRVHGGDYSHILPGKLQGTSVKELSIVTLSHLAMSKRREMQPTQTAAAVAQIGRLRARRPRRA</sequence>
<feature type="compositionally biased region" description="Polar residues" evidence="1">
    <location>
        <begin position="19"/>
        <end position="30"/>
    </location>
</feature>
<proteinExistence type="predicted"/>
<feature type="compositionally biased region" description="Basic and acidic residues" evidence="1">
    <location>
        <begin position="52"/>
        <end position="66"/>
    </location>
</feature>
<feature type="region of interest" description="Disordered" evidence="1">
    <location>
        <begin position="1"/>
        <end position="231"/>
    </location>
</feature>
<feature type="compositionally biased region" description="Low complexity" evidence="1">
    <location>
        <begin position="82"/>
        <end position="101"/>
    </location>
</feature>
<dbReference type="Proteomes" id="UP001465976">
    <property type="component" value="Unassembled WGS sequence"/>
</dbReference>
<feature type="region of interest" description="Disordered" evidence="1">
    <location>
        <begin position="357"/>
        <end position="383"/>
    </location>
</feature>